<evidence type="ECO:0000313" key="4">
    <source>
        <dbReference type="Proteomes" id="UP000694381"/>
    </source>
</evidence>
<dbReference type="InterPro" id="IPR051527">
    <property type="entry name" value="KLR_subfamily_B"/>
</dbReference>
<accession>A0A8C6RYQ2</accession>
<dbReference type="GO" id="GO:0009986">
    <property type="term" value="C:cell surface"/>
    <property type="evidence" value="ECO:0007669"/>
    <property type="project" value="TreeGrafter"/>
</dbReference>
<dbReference type="InterPro" id="IPR016186">
    <property type="entry name" value="C-type_lectin-like/link_sf"/>
</dbReference>
<dbReference type="PANTHER" id="PTHR46784">
    <property type="entry name" value="KILLER CELL LECTIN-LIKE RECEPTOR SUBFAMILY B MEMBER 1"/>
    <property type="match status" value="1"/>
</dbReference>
<dbReference type="GeneTree" id="ENSGT00940000154685"/>
<organism evidence="3 4">
    <name type="scientific">Nannospalax galili</name>
    <name type="common">Northern Israeli blind subterranean mole rat</name>
    <name type="synonym">Spalax galili</name>
    <dbReference type="NCBI Taxonomy" id="1026970"/>
    <lineage>
        <taxon>Eukaryota</taxon>
        <taxon>Metazoa</taxon>
        <taxon>Chordata</taxon>
        <taxon>Craniata</taxon>
        <taxon>Vertebrata</taxon>
        <taxon>Euteleostomi</taxon>
        <taxon>Mammalia</taxon>
        <taxon>Eutheria</taxon>
        <taxon>Euarchontoglires</taxon>
        <taxon>Glires</taxon>
        <taxon>Rodentia</taxon>
        <taxon>Myomorpha</taxon>
        <taxon>Muroidea</taxon>
        <taxon>Spalacidae</taxon>
        <taxon>Spalacinae</taxon>
        <taxon>Nannospalax</taxon>
    </lineage>
</organism>
<keyword evidence="2" id="KW-1015">Disulfide bond</keyword>
<keyword evidence="1" id="KW-1133">Transmembrane helix</keyword>
<dbReference type="AlphaFoldDB" id="A0A8C6RYQ2"/>
<dbReference type="InterPro" id="IPR016187">
    <property type="entry name" value="CTDL_fold"/>
</dbReference>
<dbReference type="GO" id="GO:0005886">
    <property type="term" value="C:plasma membrane"/>
    <property type="evidence" value="ECO:0007669"/>
    <property type="project" value="TreeGrafter"/>
</dbReference>
<dbReference type="GO" id="GO:0042269">
    <property type="term" value="P:regulation of natural killer cell mediated cytotoxicity"/>
    <property type="evidence" value="ECO:0007669"/>
    <property type="project" value="TreeGrafter"/>
</dbReference>
<dbReference type="PANTHER" id="PTHR46784:SF1">
    <property type="entry name" value="KILLER CELL LECTIN-LIKE RECEPTOR SUBFAMILY B MEMBER 1"/>
    <property type="match status" value="1"/>
</dbReference>
<reference evidence="3" key="2">
    <citation type="submission" date="2025-09" db="UniProtKB">
        <authorList>
            <consortium name="Ensembl"/>
        </authorList>
    </citation>
    <scope>IDENTIFICATION</scope>
</reference>
<dbReference type="Ensembl" id="ENSNGAT00000030432.1">
    <property type="protein sequence ID" value="ENSNGAP00000024720.1"/>
    <property type="gene ID" value="ENSNGAG00000022895.1"/>
</dbReference>
<dbReference type="Gene3D" id="3.10.100.10">
    <property type="entry name" value="Mannose-Binding Protein A, subunit A"/>
    <property type="match status" value="1"/>
</dbReference>
<sequence>MATPVVYADLNLARTQGPKHASPLPRPPVQIFIQKTSVQKINKDIQENRTDTTERPTPFQCPRDWHSHQDKCLSFSQASGPWNEGLTDCSAKEATLL</sequence>
<gene>
    <name evidence="3" type="primary">LOC103725623</name>
</gene>
<evidence type="ECO:0000256" key="2">
    <source>
        <dbReference type="ARBA" id="ARBA00023157"/>
    </source>
</evidence>
<keyword evidence="4" id="KW-1185">Reference proteome</keyword>
<protein>
    <submittedName>
        <fullName evidence="3">Uncharacterized protein</fullName>
    </submittedName>
</protein>
<evidence type="ECO:0000313" key="3">
    <source>
        <dbReference type="Ensembl" id="ENSNGAP00000024720.1"/>
    </source>
</evidence>
<evidence type="ECO:0000256" key="1">
    <source>
        <dbReference type="ARBA" id="ARBA00022989"/>
    </source>
</evidence>
<dbReference type="GO" id="GO:0038023">
    <property type="term" value="F:signaling receptor activity"/>
    <property type="evidence" value="ECO:0007669"/>
    <property type="project" value="TreeGrafter"/>
</dbReference>
<keyword evidence="1" id="KW-0472">Membrane</keyword>
<reference evidence="3" key="1">
    <citation type="submission" date="2025-08" db="UniProtKB">
        <authorList>
            <consortium name="Ensembl"/>
        </authorList>
    </citation>
    <scope>IDENTIFICATION</scope>
</reference>
<keyword evidence="1" id="KW-0812">Transmembrane</keyword>
<proteinExistence type="predicted"/>
<dbReference type="SUPFAM" id="SSF56436">
    <property type="entry name" value="C-type lectin-like"/>
    <property type="match status" value="1"/>
</dbReference>
<dbReference type="Proteomes" id="UP000694381">
    <property type="component" value="Unassembled WGS sequence"/>
</dbReference>
<name>A0A8C6RYQ2_NANGA</name>